<feature type="domain" description="MACPF" evidence="1">
    <location>
        <begin position="1"/>
        <end position="332"/>
    </location>
</feature>
<proteinExistence type="predicted"/>
<comment type="caution">
    <text evidence="2">The sequence shown here is derived from an EMBL/GenBank/DDBJ whole genome shotgun (WGS) entry which is preliminary data.</text>
</comment>
<gene>
    <name evidence="2" type="ORF">Acr_01g0013030</name>
</gene>
<evidence type="ECO:0000313" key="3">
    <source>
        <dbReference type="Proteomes" id="UP000585474"/>
    </source>
</evidence>
<reference evidence="2 3" key="1">
    <citation type="submission" date="2019-07" db="EMBL/GenBank/DDBJ databases">
        <title>De Novo Assembly of kiwifruit Actinidia rufa.</title>
        <authorList>
            <person name="Sugita-Konishi S."/>
            <person name="Sato K."/>
            <person name="Mori E."/>
            <person name="Abe Y."/>
            <person name="Kisaki G."/>
            <person name="Hamano K."/>
            <person name="Suezawa K."/>
            <person name="Otani M."/>
            <person name="Fukuda T."/>
            <person name="Manabe T."/>
            <person name="Gomi K."/>
            <person name="Tabuchi M."/>
            <person name="Akimitsu K."/>
            <person name="Kataoka I."/>
        </authorList>
    </citation>
    <scope>NUCLEOTIDE SEQUENCE [LARGE SCALE GENOMIC DNA]</scope>
    <source>
        <strain evidence="3">cv. Fuchu</strain>
    </source>
</reference>
<dbReference type="GO" id="GO:0009626">
    <property type="term" value="P:plant-type hypersensitive response"/>
    <property type="evidence" value="ECO:0007669"/>
    <property type="project" value="TreeGrafter"/>
</dbReference>
<accession>A0A7J0E4S8</accession>
<dbReference type="PANTHER" id="PTHR33199">
    <property type="entry name" value="MACPF DOMAIN-CONTAINING PROTEIN CAD1"/>
    <property type="match status" value="1"/>
</dbReference>
<organism evidence="2 3">
    <name type="scientific">Actinidia rufa</name>
    <dbReference type="NCBI Taxonomy" id="165716"/>
    <lineage>
        <taxon>Eukaryota</taxon>
        <taxon>Viridiplantae</taxon>
        <taxon>Streptophyta</taxon>
        <taxon>Embryophyta</taxon>
        <taxon>Tracheophyta</taxon>
        <taxon>Spermatophyta</taxon>
        <taxon>Magnoliopsida</taxon>
        <taxon>eudicotyledons</taxon>
        <taxon>Gunneridae</taxon>
        <taxon>Pentapetalae</taxon>
        <taxon>asterids</taxon>
        <taxon>Ericales</taxon>
        <taxon>Actinidiaceae</taxon>
        <taxon>Actinidia</taxon>
    </lineage>
</organism>
<dbReference type="InterPro" id="IPR020864">
    <property type="entry name" value="MACPF"/>
</dbReference>
<dbReference type="SMART" id="SM00457">
    <property type="entry name" value="MACPF"/>
    <property type="match status" value="1"/>
</dbReference>
<evidence type="ECO:0000313" key="2">
    <source>
        <dbReference type="EMBL" id="GFY81494.1"/>
    </source>
</evidence>
<evidence type="ECO:0000259" key="1">
    <source>
        <dbReference type="PROSITE" id="PS51412"/>
    </source>
</evidence>
<dbReference type="GO" id="GO:0005886">
    <property type="term" value="C:plasma membrane"/>
    <property type="evidence" value="ECO:0007669"/>
    <property type="project" value="TreeGrafter"/>
</dbReference>
<dbReference type="Proteomes" id="UP000585474">
    <property type="component" value="Unassembled WGS sequence"/>
</dbReference>
<dbReference type="PROSITE" id="PS51412">
    <property type="entry name" value="MACPF_2"/>
    <property type="match status" value="1"/>
</dbReference>
<protein>
    <submittedName>
        <fullName evidence="2">MAC/Perforin domain-containing protein</fullName>
    </submittedName>
</protein>
<sequence length="755" mass="83977">MEYPELPIEVRAMEALGLGFDLASDFRLKFAKGCPGGGRLVVLDEGSKRDIVVPGGFTIRGVSEDIRCDKGDRIRFKSDVLDFNQMSELLNQKSSVQGKVPSGYLNAIFDLTGAWLTDAGDAKYLAFDGYFISLYYLHLTASPLVLHDKVKKSVPSHWNPASLSRFIQTYGTHIIVGMAIGGQDLLLCKTKKPSSVTIPPAELRGYLEDLGDCLFSDRMSPPLLEKTRGGKQKVPDVFKRMLQSPTMQFTTITETSSKDGLTLIWSKRGGDVFSYSHSKWLQTVAANPDAILFKFVPITSLLTGVPGSGYLSHAINLYLRYKPALEDLQYFLEFQVPRQWAPMFCELPLRHQRRKGSCPTLQFRFLGPKMHISSTQIQEASSKVMTSKTKLEARVEELPSFFGSPPRGDHMAVEGQWMDEKPLRCRIKEVNSPVFRHEALHLLSCPPSVNRSIYRLSGSSQTSLPTLGRSTDRCAGVMYMPSPDKNATVVDLLTTLRGLREACNKKRYDIGVKGVSDVSTGQKPVIGLRLYLEGKKSNRLAIHVEHLSSVPNIMAFTSADSSTCRPCQWRGSNDYELSNQFLEPVNWKRYSKVCSSVVQHNPNWIQGEKPGVFVVTGAQLISKGKWPKTVLHIRLLFTHLPNCTIRKTEWTSAPAACRKGSLLVNLSTTFTFTQRTDDPPKQLPSALNSGVYPEGPPVPVRSGKLLKYVDTAEVVRGPHDAPGHWLVTAAKLVTEDAKIGLHVKFALLDYEAQEP</sequence>
<name>A0A7J0E4S8_9ERIC</name>
<dbReference type="OrthoDB" id="1366754at2759"/>
<dbReference type="Pfam" id="PF01823">
    <property type="entry name" value="MACPF"/>
    <property type="match status" value="2"/>
</dbReference>
<dbReference type="PANTHER" id="PTHR33199:SF2">
    <property type="entry name" value="OS02G0475300 PROTEIN"/>
    <property type="match status" value="1"/>
</dbReference>
<keyword evidence="3" id="KW-1185">Reference proteome</keyword>
<dbReference type="EMBL" id="BJWL01000001">
    <property type="protein sequence ID" value="GFY81494.1"/>
    <property type="molecule type" value="Genomic_DNA"/>
</dbReference>
<dbReference type="InterPro" id="IPR044663">
    <property type="entry name" value="CAD1/NSL1-like"/>
</dbReference>
<dbReference type="AlphaFoldDB" id="A0A7J0E4S8"/>
<dbReference type="GO" id="GO:2000031">
    <property type="term" value="P:regulation of salicylic acid mediated signaling pathway"/>
    <property type="evidence" value="ECO:0007669"/>
    <property type="project" value="InterPro"/>
</dbReference>